<keyword evidence="1" id="KW-0969">Cilium</keyword>
<accession>A0A6I3T7Y3</accession>
<organism evidence="1 2">
    <name type="scientific">Pseudoduganella buxea</name>
    <dbReference type="NCBI Taxonomy" id="1949069"/>
    <lineage>
        <taxon>Bacteria</taxon>
        <taxon>Pseudomonadati</taxon>
        <taxon>Pseudomonadota</taxon>
        <taxon>Betaproteobacteria</taxon>
        <taxon>Burkholderiales</taxon>
        <taxon>Oxalobacteraceae</taxon>
        <taxon>Telluria group</taxon>
        <taxon>Pseudoduganella</taxon>
    </lineage>
</organism>
<gene>
    <name evidence="1" type="ORF">GM672_27660</name>
</gene>
<keyword evidence="1" id="KW-0282">Flagellum</keyword>
<sequence length="27" mass="2724">MASVINTNVASLNSQRNLSSSASALST</sequence>
<protein>
    <submittedName>
        <fullName evidence="1">Flagellin FliC</fullName>
    </submittedName>
</protein>
<feature type="non-terminal residue" evidence="1">
    <location>
        <position position="27"/>
    </location>
</feature>
<dbReference type="Gene3D" id="6.10.280.190">
    <property type="match status" value="1"/>
</dbReference>
<evidence type="ECO:0000313" key="2">
    <source>
        <dbReference type="Proteomes" id="UP000430634"/>
    </source>
</evidence>
<reference evidence="1 2" key="1">
    <citation type="submission" date="2019-11" db="EMBL/GenBank/DDBJ databases">
        <title>Type strains purchased from KCTC, JCM and DSMZ.</title>
        <authorList>
            <person name="Lu H."/>
        </authorList>
    </citation>
    <scope>NUCLEOTIDE SEQUENCE [LARGE SCALE GENOMIC DNA]</scope>
    <source>
        <strain evidence="1 2">KCTC 52429</strain>
    </source>
</reference>
<proteinExistence type="predicted"/>
<dbReference type="EMBL" id="WNKZ01000216">
    <property type="protein sequence ID" value="MTV56492.1"/>
    <property type="molecule type" value="Genomic_DNA"/>
</dbReference>
<evidence type="ECO:0000313" key="1">
    <source>
        <dbReference type="EMBL" id="MTV56492.1"/>
    </source>
</evidence>
<keyword evidence="1" id="KW-0966">Cell projection</keyword>
<dbReference type="AlphaFoldDB" id="A0A6I3T7Y3"/>
<comment type="caution">
    <text evidence="1">The sequence shown here is derived from an EMBL/GenBank/DDBJ whole genome shotgun (WGS) entry which is preliminary data.</text>
</comment>
<name>A0A6I3T7Y3_9BURK</name>
<dbReference type="Proteomes" id="UP000430634">
    <property type="component" value="Unassembled WGS sequence"/>
</dbReference>